<dbReference type="AlphaFoldDB" id="A0A0E9R9D7"/>
<feature type="region of interest" description="Disordered" evidence="1">
    <location>
        <begin position="1"/>
        <end position="29"/>
    </location>
</feature>
<accession>A0A0E9R9D7</accession>
<organism evidence="2">
    <name type="scientific">Anguilla anguilla</name>
    <name type="common">European freshwater eel</name>
    <name type="synonym">Muraena anguilla</name>
    <dbReference type="NCBI Taxonomy" id="7936"/>
    <lineage>
        <taxon>Eukaryota</taxon>
        <taxon>Metazoa</taxon>
        <taxon>Chordata</taxon>
        <taxon>Craniata</taxon>
        <taxon>Vertebrata</taxon>
        <taxon>Euteleostomi</taxon>
        <taxon>Actinopterygii</taxon>
        <taxon>Neopterygii</taxon>
        <taxon>Teleostei</taxon>
        <taxon>Anguilliformes</taxon>
        <taxon>Anguillidae</taxon>
        <taxon>Anguilla</taxon>
    </lineage>
</organism>
<evidence type="ECO:0000313" key="2">
    <source>
        <dbReference type="EMBL" id="JAH25741.1"/>
    </source>
</evidence>
<reference evidence="2" key="1">
    <citation type="submission" date="2014-11" db="EMBL/GenBank/DDBJ databases">
        <authorList>
            <person name="Amaro Gonzalez C."/>
        </authorList>
    </citation>
    <scope>NUCLEOTIDE SEQUENCE</scope>
</reference>
<protein>
    <submittedName>
        <fullName evidence="2">Uncharacterized protein</fullName>
    </submittedName>
</protein>
<evidence type="ECO:0000256" key="1">
    <source>
        <dbReference type="SAM" id="MobiDB-lite"/>
    </source>
</evidence>
<proteinExistence type="predicted"/>
<name>A0A0E9R9D7_ANGAN</name>
<reference evidence="2" key="2">
    <citation type="journal article" date="2015" name="Fish Shellfish Immunol.">
        <title>Early steps in the European eel (Anguilla anguilla)-Vibrio vulnificus interaction in the gills: Role of the RtxA13 toxin.</title>
        <authorList>
            <person name="Callol A."/>
            <person name="Pajuelo D."/>
            <person name="Ebbesson L."/>
            <person name="Teles M."/>
            <person name="MacKenzie S."/>
            <person name="Amaro C."/>
        </authorList>
    </citation>
    <scope>NUCLEOTIDE SEQUENCE</scope>
</reference>
<feature type="compositionally biased region" description="Basic and acidic residues" evidence="1">
    <location>
        <begin position="16"/>
        <end position="29"/>
    </location>
</feature>
<dbReference type="EMBL" id="GBXM01082836">
    <property type="protein sequence ID" value="JAH25741.1"/>
    <property type="molecule type" value="Transcribed_RNA"/>
</dbReference>
<sequence>MRFSSTCVLPVLSGGLKDKRPQREKNGKN</sequence>